<evidence type="ECO:0000256" key="2">
    <source>
        <dbReference type="ARBA" id="ARBA00022475"/>
    </source>
</evidence>
<evidence type="ECO:0000259" key="7">
    <source>
        <dbReference type="Pfam" id="PF00482"/>
    </source>
</evidence>
<dbReference type="PANTHER" id="PTHR35007:SF1">
    <property type="entry name" value="PILUS ASSEMBLY PROTEIN"/>
    <property type="match status" value="1"/>
</dbReference>
<feature type="transmembrane region" description="Helical" evidence="6">
    <location>
        <begin position="55"/>
        <end position="75"/>
    </location>
</feature>
<dbReference type="InterPro" id="IPR018076">
    <property type="entry name" value="T2SS_GspF_dom"/>
</dbReference>
<reference evidence="8 9" key="1">
    <citation type="journal article" date="2016" name="Nat. Commun.">
        <title>Thousands of microbial genomes shed light on interconnected biogeochemical processes in an aquifer system.</title>
        <authorList>
            <person name="Anantharaman K."/>
            <person name="Brown C.T."/>
            <person name="Hug L.A."/>
            <person name="Sharon I."/>
            <person name="Castelle C.J."/>
            <person name="Probst A.J."/>
            <person name="Thomas B.C."/>
            <person name="Singh A."/>
            <person name="Wilkins M.J."/>
            <person name="Karaoz U."/>
            <person name="Brodie E.L."/>
            <person name="Williams K.H."/>
            <person name="Hubbard S.S."/>
            <person name="Banfield J.F."/>
        </authorList>
    </citation>
    <scope>NUCLEOTIDE SEQUENCE [LARGE SCALE GENOMIC DNA]</scope>
</reference>
<protein>
    <recommendedName>
        <fullName evidence="7">Type II secretion system protein GspF domain-containing protein</fullName>
    </recommendedName>
</protein>
<name>A0A1F2UNV8_9ACTN</name>
<dbReference type="GO" id="GO:0005886">
    <property type="term" value="C:plasma membrane"/>
    <property type="evidence" value="ECO:0007669"/>
    <property type="project" value="UniProtKB-SubCell"/>
</dbReference>
<dbReference type="Pfam" id="PF00482">
    <property type="entry name" value="T2SSF"/>
    <property type="match status" value="1"/>
</dbReference>
<keyword evidence="2" id="KW-1003">Cell membrane</keyword>
<dbReference type="AlphaFoldDB" id="A0A1F2UNV8"/>
<dbReference type="EMBL" id="MELI01000087">
    <property type="protein sequence ID" value="OFW32725.1"/>
    <property type="molecule type" value="Genomic_DNA"/>
</dbReference>
<evidence type="ECO:0000256" key="5">
    <source>
        <dbReference type="ARBA" id="ARBA00023136"/>
    </source>
</evidence>
<feature type="domain" description="Type II secretion system protein GspF" evidence="7">
    <location>
        <begin position="92"/>
        <end position="214"/>
    </location>
</feature>
<keyword evidence="5 6" id="KW-0472">Membrane</keyword>
<accession>A0A1F2UNV8</accession>
<evidence type="ECO:0000256" key="6">
    <source>
        <dbReference type="SAM" id="Phobius"/>
    </source>
</evidence>
<evidence type="ECO:0000313" key="8">
    <source>
        <dbReference type="EMBL" id="OFW32725.1"/>
    </source>
</evidence>
<dbReference type="Gene3D" id="1.20.81.30">
    <property type="entry name" value="Type II secretion system (T2SS), domain F"/>
    <property type="match status" value="1"/>
</dbReference>
<comment type="caution">
    <text evidence="8">The sequence shown here is derived from an EMBL/GenBank/DDBJ whole genome shotgun (WGS) entry which is preliminary data.</text>
</comment>
<organism evidence="8 9">
    <name type="scientific">Candidatus Aquicultor primus</name>
    <dbReference type="NCBI Taxonomy" id="1797195"/>
    <lineage>
        <taxon>Bacteria</taxon>
        <taxon>Bacillati</taxon>
        <taxon>Actinomycetota</taxon>
        <taxon>Candidatus Aquicultoria</taxon>
        <taxon>Candidatus Aquicultorales</taxon>
        <taxon>Candidatus Aquicultoraceae</taxon>
        <taxon>Candidatus Aquicultor</taxon>
    </lineage>
</organism>
<gene>
    <name evidence="8" type="ORF">A2074_08805</name>
</gene>
<dbReference type="Proteomes" id="UP000178086">
    <property type="component" value="Unassembled WGS sequence"/>
</dbReference>
<comment type="subcellular location">
    <subcellularLocation>
        <location evidence="1">Cell membrane</location>
        <topology evidence="1">Multi-pass membrane protein</topology>
    </subcellularLocation>
</comment>
<feature type="transmembrane region" description="Helical" evidence="6">
    <location>
        <begin position="229"/>
        <end position="249"/>
    </location>
</feature>
<keyword evidence="3 6" id="KW-0812">Transmembrane</keyword>
<evidence type="ECO:0000256" key="1">
    <source>
        <dbReference type="ARBA" id="ARBA00004651"/>
    </source>
</evidence>
<evidence type="ECO:0000256" key="4">
    <source>
        <dbReference type="ARBA" id="ARBA00022989"/>
    </source>
</evidence>
<dbReference type="InterPro" id="IPR042094">
    <property type="entry name" value="T2SS_GspF_sf"/>
</dbReference>
<proteinExistence type="predicted"/>
<dbReference type="PANTHER" id="PTHR35007">
    <property type="entry name" value="INTEGRAL MEMBRANE PROTEIN-RELATED"/>
    <property type="match status" value="1"/>
</dbReference>
<evidence type="ECO:0000313" key="9">
    <source>
        <dbReference type="Proteomes" id="UP000178086"/>
    </source>
</evidence>
<feature type="transmembrane region" description="Helical" evidence="6">
    <location>
        <begin position="198"/>
        <end position="217"/>
    </location>
</feature>
<feature type="transmembrane region" description="Helical" evidence="6">
    <location>
        <begin position="31"/>
        <end position="49"/>
    </location>
</feature>
<evidence type="ECO:0000256" key="3">
    <source>
        <dbReference type="ARBA" id="ARBA00022692"/>
    </source>
</evidence>
<keyword evidence="4 6" id="KW-1133">Transmembrane helix</keyword>
<sequence>MVEYFAEKRGFTDLVKGKLEQAGLPLRPVEYILFHALLILIPSALIQMLSGNLVLSVLTVFILTFVPMLALQLTVDRRQRRFNEMLPDTVTMVAGSLRAGYSLLQAIALVADESKPPVSVEFKRALTESRLGLPIERALEKMAKRIGSEDFYWTVLAINIQREVGGNLAEVLDIVAKTIREREALKRHIQSLTAEGRLSAYILIALPFVVAALLFIVNPEYMSILFTHLIGWVMVGGAGVLMVIGIIWMKKIISIEV</sequence>